<protein>
    <submittedName>
        <fullName evidence="1">Uncharacterized protein</fullName>
    </submittedName>
</protein>
<dbReference type="Proteomes" id="UP000683925">
    <property type="component" value="Unassembled WGS sequence"/>
</dbReference>
<sequence>MNSKGMVNYTTPVKAEICLNETGGPVVLEYYNCGIFNLGDSYITIRVKEL</sequence>
<evidence type="ECO:0000313" key="1">
    <source>
        <dbReference type="EMBL" id="CAD8203555.1"/>
    </source>
</evidence>
<gene>
    <name evidence="1" type="ORF">POCTA_138.1.T1300088</name>
</gene>
<accession>A0A8S1XQY7</accession>
<organism evidence="1 2">
    <name type="scientific">Paramecium octaurelia</name>
    <dbReference type="NCBI Taxonomy" id="43137"/>
    <lineage>
        <taxon>Eukaryota</taxon>
        <taxon>Sar</taxon>
        <taxon>Alveolata</taxon>
        <taxon>Ciliophora</taxon>
        <taxon>Intramacronucleata</taxon>
        <taxon>Oligohymenophorea</taxon>
        <taxon>Peniculida</taxon>
        <taxon>Parameciidae</taxon>
        <taxon>Paramecium</taxon>
    </lineage>
</organism>
<keyword evidence="2" id="KW-1185">Reference proteome</keyword>
<dbReference type="EMBL" id="CAJJDP010000130">
    <property type="protein sequence ID" value="CAD8203555.1"/>
    <property type="molecule type" value="Genomic_DNA"/>
</dbReference>
<reference evidence="1" key="1">
    <citation type="submission" date="2021-01" db="EMBL/GenBank/DDBJ databases">
        <authorList>
            <consortium name="Genoscope - CEA"/>
            <person name="William W."/>
        </authorList>
    </citation>
    <scope>NUCLEOTIDE SEQUENCE</scope>
</reference>
<dbReference type="AlphaFoldDB" id="A0A8S1XQY7"/>
<evidence type="ECO:0000313" key="2">
    <source>
        <dbReference type="Proteomes" id="UP000683925"/>
    </source>
</evidence>
<proteinExistence type="predicted"/>
<comment type="caution">
    <text evidence="1">The sequence shown here is derived from an EMBL/GenBank/DDBJ whole genome shotgun (WGS) entry which is preliminary data.</text>
</comment>
<name>A0A8S1XQY7_PAROT</name>